<dbReference type="GO" id="GO:0005759">
    <property type="term" value="C:mitochondrial matrix"/>
    <property type="evidence" value="ECO:0007669"/>
    <property type="project" value="TreeGrafter"/>
</dbReference>
<evidence type="ECO:0000313" key="5">
    <source>
        <dbReference type="Proteomes" id="UP001501940"/>
    </source>
</evidence>
<evidence type="ECO:0000256" key="1">
    <source>
        <dbReference type="ARBA" id="ARBA00004173"/>
    </source>
</evidence>
<keyword evidence="5" id="KW-1185">Reference proteome</keyword>
<reference evidence="4" key="3">
    <citation type="submission" date="2025-09" db="UniProtKB">
        <authorList>
            <consortium name="Ensembl"/>
        </authorList>
    </citation>
    <scope>IDENTIFICATION</scope>
</reference>
<reference evidence="4 5" key="1">
    <citation type="submission" date="2022-01" db="EMBL/GenBank/DDBJ databases">
        <title>A chromosome-scale genome assembly of the false clownfish, Amphiprion ocellaris.</title>
        <authorList>
            <person name="Ryu T."/>
        </authorList>
    </citation>
    <scope>NUCLEOTIDE SEQUENCE [LARGE SCALE GENOMIC DNA]</scope>
</reference>
<feature type="domain" description="RAP" evidence="3">
    <location>
        <begin position="632"/>
        <end position="690"/>
    </location>
</feature>
<dbReference type="GeneTree" id="ENSGT01030000234607"/>
<reference evidence="4" key="2">
    <citation type="submission" date="2025-08" db="UniProtKB">
        <authorList>
            <consortium name="Ensembl"/>
        </authorList>
    </citation>
    <scope>IDENTIFICATION</scope>
</reference>
<dbReference type="GO" id="GO:0035770">
    <property type="term" value="C:ribonucleoprotein granule"/>
    <property type="evidence" value="ECO:0007669"/>
    <property type="project" value="TreeGrafter"/>
</dbReference>
<organism evidence="4 5">
    <name type="scientific">Amphiprion ocellaris</name>
    <name type="common">Clown anemonefish</name>
    <dbReference type="NCBI Taxonomy" id="80972"/>
    <lineage>
        <taxon>Eukaryota</taxon>
        <taxon>Metazoa</taxon>
        <taxon>Chordata</taxon>
        <taxon>Craniata</taxon>
        <taxon>Vertebrata</taxon>
        <taxon>Euteleostomi</taxon>
        <taxon>Actinopterygii</taxon>
        <taxon>Neopterygii</taxon>
        <taxon>Teleostei</taxon>
        <taxon>Neoteleostei</taxon>
        <taxon>Acanthomorphata</taxon>
        <taxon>Ovalentaria</taxon>
        <taxon>Pomacentridae</taxon>
        <taxon>Amphiprion</taxon>
    </lineage>
</organism>
<dbReference type="SMART" id="SM00952">
    <property type="entry name" value="RAP"/>
    <property type="match status" value="1"/>
</dbReference>
<evidence type="ECO:0000256" key="2">
    <source>
        <dbReference type="ARBA" id="ARBA00023128"/>
    </source>
</evidence>
<dbReference type="InterPro" id="IPR010622">
    <property type="entry name" value="FAST_Leu-rich"/>
</dbReference>
<evidence type="ECO:0000259" key="3">
    <source>
        <dbReference type="PROSITE" id="PS51286"/>
    </source>
</evidence>
<proteinExistence type="predicted"/>
<dbReference type="PANTHER" id="PTHR21228:SF9">
    <property type="entry name" value="FAST KINASE DOMAIN-CONTAINING PROTEIN 3, MITOCHONDRIAL"/>
    <property type="match status" value="1"/>
</dbReference>
<accession>A0A3Q1BKR1</accession>
<dbReference type="OMA" id="VQIPYHE"/>
<evidence type="ECO:0000313" key="4">
    <source>
        <dbReference type="Ensembl" id="ENSAOCP00000009801.2"/>
    </source>
</evidence>
<dbReference type="Ensembl" id="ENSAOCT00000016666.2">
    <property type="protein sequence ID" value="ENSAOCP00000009801.2"/>
    <property type="gene ID" value="ENSAOCG00000013973.2"/>
</dbReference>
<dbReference type="GO" id="GO:0003723">
    <property type="term" value="F:RNA binding"/>
    <property type="evidence" value="ECO:0007669"/>
    <property type="project" value="TreeGrafter"/>
</dbReference>
<dbReference type="STRING" id="80972.ENSAOCP00000009801"/>
<keyword evidence="2" id="KW-0496">Mitochondrion</keyword>
<dbReference type="InterPro" id="IPR050870">
    <property type="entry name" value="FAST_kinase"/>
</dbReference>
<dbReference type="Pfam" id="PF06743">
    <property type="entry name" value="FAST_1"/>
    <property type="match status" value="1"/>
</dbReference>
<dbReference type="Pfam" id="PF08373">
    <property type="entry name" value="RAP"/>
    <property type="match status" value="1"/>
</dbReference>
<comment type="subcellular location">
    <subcellularLocation>
        <location evidence="1">Mitochondrion</location>
    </subcellularLocation>
</comment>
<dbReference type="GO" id="GO:0000963">
    <property type="term" value="P:mitochondrial RNA processing"/>
    <property type="evidence" value="ECO:0007669"/>
    <property type="project" value="TreeGrafter"/>
</dbReference>
<dbReference type="Proteomes" id="UP001501940">
    <property type="component" value="Chromosome 22"/>
</dbReference>
<dbReference type="PROSITE" id="PS51286">
    <property type="entry name" value="RAP"/>
    <property type="match status" value="1"/>
</dbReference>
<dbReference type="GO" id="GO:0044528">
    <property type="term" value="P:regulation of mitochondrial mRNA stability"/>
    <property type="evidence" value="ECO:0007669"/>
    <property type="project" value="InterPro"/>
</dbReference>
<protein>
    <recommendedName>
        <fullName evidence="3">RAP domain-containing protein</fullName>
    </recommendedName>
</protein>
<dbReference type="AlphaFoldDB" id="A0A3Q1BKR1"/>
<dbReference type="InterPro" id="IPR013579">
    <property type="entry name" value="FAST_2"/>
</dbReference>
<dbReference type="InterPro" id="IPR013584">
    <property type="entry name" value="RAP"/>
</dbReference>
<dbReference type="Pfam" id="PF08368">
    <property type="entry name" value="FAST_2"/>
    <property type="match status" value="1"/>
</dbReference>
<name>A0A3Q1BKR1_AMPOC</name>
<gene>
    <name evidence="4" type="primary">FASTKD3</name>
</gene>
<dbReference type="PANTHER" id="PTHR21228">
    <property type="entry name" value="FAST LEU-RICH DOMAIN-CONTAINING"/>
    <property type="match status" value="1"/>
</dbReference>
<sequence>MNASLTLSNHVRWHLRCERLCASVEGPAGTEESWTRVMALKLVHRFPQLSHFSIQRISVGPARLLSTSRQSLCVACLCTSAGRCIRRQGCLRLQSNCGIRSLTTTIVREPSFVASSSVGLHRDSVPRFQLTLLHRPTAAEEQGFQQRLGICSSSRQVFKLLHSVEIISDTMAAAALHRVAEVEQEDNALRDPTVLEKDTVRALCFQLEQDSARLTDGGLVSALLACTRLYLDPWSTLMVRLVSESQTRLDRGQMSVDELCTLGQAMLAIEGPGGVMLEQVMEEIQRQKPAQWSLAELVAVYKLLQGILGEDGKYRDLLNAMHTHTMTVTSRMDPAAVSGLLSALVTLNQTQAMPLVISLCKQAVRHVPYFTDEELTDVLGALMHFGHSDHYFVKAMEKYVPTMAFTSHPETVSKVMQFFGRRNILSPTVFDAVAESFVYRADDYSSSQVAQQIVAFGKLGYLPPNAGQMFGKVETILRTRFSHFQPRTLLNLLHACILVKRFPVNFVSKVFSSYFLQQLQEEDTIIERSVLAQLTQIYITVKLECPSYEGPRLLPKYRVKSFLMSGRSLETPVDPHLYNSVKAGLVDLLGDRQYFGSKVLTPYCYTLDVEIKLDEEGCVLPASHVDEVYKRIALCIDGQKRFTTNKRQLLGKEAIKQRHLRLLGYEVVQIPYYEFEKLQNKSSVVDYLHQKLFPHTYRLSWQTLWDGGSRRGLVQVRAVV</sequence>